<dbReference type="GO" id="GO:0016020">
    <property type="term" value="C:membrane"/>
    <property type="evidence" value="ECO:0007669"/>
    <property type="project" value="UniProtKB-SubCell"/>
</dbReference>
<dbReference type="InterPro" id="IPR036259">
    <property type="entry name" value="MFS_trans_sf"/>
</dbReference>
<dbReference type="KEGG" id="cvn:111128285"/>
<evidence type="ECO:0000256" key="3">
    <source>
        <dbReference type="ARBA" id="ARBA00022989"/>
    </source>
</evidence>
<keyword evidence="2 5" id="KW-0812">Transmembrane</keyword>
<dbReference type="OrthoDB" id="3026777at2759"/>
<name>A0A8B8DP94_CRAVI</name>
<evidence type="ECO:0000256" key="4">
    <source>
        <dbReference type="ARBA" id="ARBA00023136"/>
    </source>
</evidence>
<evidence type="ECO:0000259" key="6">
    <source>
        <dbReference type="PROSITE" id="PS50850"/>
    </source>
</evidence>
<dbReference type="SUPFAM" id="SSF103473">
    <property type="entry name" value="MFS general substrate transporter"/>
    <property type="match status" value="1"/>
</dbReference>
<sequence length="467" mass="51629">MKGATSETREDYLRVFIPLCITNFCLFGAYVNGSYTAYEYGYSHFQNQLFPHTSESNSSEKSLCETNTSSQAYKDEQAVQSVVARWGLYISLAQGLPLVLSSMMFSSMSDSMGRKPFMFIGAVGIFLKQLLMTFAIVFDWNIYLFVPFTLIEGVCGSWVIELAIAMSVVADLTTAGKSRSFYIAVYSFVFGFGFSVGTFISGYIVTLLGYDYSMAASCVVAGIAVVVNCCIPESLTISHRKENKFSFIANLKDIVNFYTRDDPESTTSTRFKYITSILAFFFIMMAKLGIFAIEAFYLLGFPYCFTPEKISVFETVKACCAEIVILLGIKLMQQCMADEFIAVIATATSVAMLILFGIAPSDIYLYIAAAVGCFGMAAIPILRGIMSKMTPSHKQGVLFGSISVVENICNLTSSVMAGAIYSETVSFYRGTAYLVFAGFMTVALLLLLVMVKDLRKSNYRKDYKILQ</sequence>
<evidence type="ECO:0000313" key="7">
    <source>
        <dbReference type="Proteomes" id="UP000694844"/>
    </source>
</evidence>
<accession>A0A8B8DP94</accession>
<feature type="transmembrane region" description="Helical" evidence="5">
    <location>
        <begin position="12"/>
        <end position="31"/>
    </location>
</feature>
<feature type="transmembrane region" description="Helical" evidence="5">
    <location>
        <begin position="181"/>
        <end position="206"/>
    </location>
</feature>
<evidence type="ECO:0000256" key="1">
    <source>
        <dbReference type="ARBA" id="ARBA00004141"/>
    </source>
</evidence>
<keyword evidence="3 5" id="KW-1133">Transmembrane helix</keyword>
<feature type="transmembrane region" description="Helical" evidence="5">
    <location>
        <begin position="117"/>
        <end position="138"/>
    </location>
</feature>
<protein>
    <submittedName>
        <fullName evidence="8">Proton-coupled folate transporter-like</fullName>
    </submittedName>
</protein>
<dbReference type="InterPro" id="IPR020846">
    <property type="entry name" value="MFS_dom"/>
</dbReference>
<dbReference type="PROSITE" id="PS50850">
    <property type="entry name" value="MFS"/>
    <property type="match status" value="1"/>
</dbReference>
<feature type="domain" description="Major facilitator superfamily (MFS) profile" evidence="6">
    <location>
        <begin position="25"/>
        <end position="455"/>
    </location>
</feature>
<keyword evidence="4 5" id="KW-0472">Membrane</keyword>
<comment type="subcellular location">
    <subcellularLocation>
        <location evidence="1">Membrane</location>
        <topology evidence="1">Multi-pass membrane protein</topology>
    </subcellularLocation>
</comment>
<feature type="transmembrane region" description="Helical" evidence="5">
    <location>
        <begin position="277"/>
        <end position="298"/>
    </location>
</feature>
<feature type="transmembrane region" description="Helical" evidence="5">
    <location>
        <begin position="397"/>
        <end position="421"/>
    </location>
</feature>
<feature type="transmembrane region" description="Helical" evidence="5">
    <location>
        <begin position="433"/>
        <end position="451"/>
    </location>
</feature>
<dbReference type="Gene3D" id="1.20.1250.20">
    <property type="entry name" value="MFS general substrate transporter like domains"/>
    <property type="match status" value="1"/>
</dbReference>
<dbReference type="PANTHER" id="PTHR23507:SF1">
    <property type="entry name" value="FI18259P1-RELATED"/>
    <property type="match status" value="1"/>
</dbReference>
<dbReference type="Proteomes" id="UP000694844">
    <property type="component" value="Chromosome 4"/>
</dbReference>
<dbReference type="GO" id="GO:0022857">
    <property type="term" value="F:transmembrane transporter activity"/>
    <property type="evidence" value="ECO:0007669"/>
    <property type="project" value="InterPro"/>
</dbReference>
<dbReference type="Pfam" id="PF07690">
    <property type="entry name" value="MFS_1"/>
    <property type="match status" value="1"/>
</dbReference>
<feature type="transmembrane region" description="Helical" evidence="5">
    <location>
        <begin position="310"/>
        <end position="328"/>
    </location>
</feature>
<feature type="transmembrane region" description="Helical" evidence="5">
    <location>
        <begin position="364"/>
        <end position="385"/>
    </location>
</feature>
<dbReference type="GeneID" id="111128285"/>
<dbReference type="PANTHER" id="PTHR23507">
    <property type="entry name" value="ZGC:174356"/>
    <property type="match status" value="1"/>
</dbReference>
<feature type="transmembrane region" description="Helical" evidence="5">
    <location>
        <begin position="86"/>
        <end position="105"/>
    </location>
</feature>
<keyword evidence="7" id="KW-1185">Reference proteome</keyword>
<reference evidence="8" key="1">
    <citation type="submission" date="2025-08" db="UniProtKB">
        <authorList>
            <consortium name="RefSeq"/>
        </authorList>
    </citation>
    <scope>IDENTIFICATION</scope>
    <source>
        <tissue evidence="8">Whole sample</tissue>
    </source>
</reference>
<evidence type="ECO:0000256" key="2">
    <source>
        <dbReference type="ARBA" id="ARBA00022692"/>
    </source>
</evidence>
<feature type="transmembrane region" description="Helical" evidence="5">
    <location>
        <begin position="340"/>
        <end position="358"/>
    </location>
</feature>
<gene>
    <name evidence="8" type="primary">LOC111128285</name>
</gene>
<evidence type="ECO:0000313" key="8">
    <source>
        <dbReference type="RefSeq" id="XP_022329543.1"/>
    </source>
</evidence>
<proteinExistence type="predicted"/>
<dbReference type="AlphaFoldDB" id="A0A8B8DP94"/>
<dbReference type="RefSeq" id="XP_022329543.1">
    <property type="nucleotide sequence ID" value="XM_022473835.1"/>
</dbReference>
<organism evidence="7 8">
    <name type="scientific">Crassostrea virginica</name>
    <name type="common">Eastern oyster</name>
    <dbReference type="NCBI Taxonomy" id="6565"/>
    <lineage>
        <taxon>Eukaryota</taxon>
        <taxon>Metazoa</taxon>
        <taxon>Spiralia</taxon>
        <taxon>Lophotrochozoa</taxon>
        <taxon>Mollusca</taxon>
        <taxon>Bivalvia</taxon>
        <taxon>Autobranchia</taxon>
        <taxon>Pteriomorphia</taxon>
        <taxon>Ostreida</taxon>
        <taxon>Ostreoidea</taxon>
        <taxon>Ostreidae</taxon>
        <taxon>Crassostrea</taxon>
    </lineage>
</organism>
<feature type="transmembrane region" description="Helical" evidence="5">
    <location>
        <begin position="212"/>
        <end position="231"/>
    </location>
</feature>
<feature type="transmembrane region" description="Helical" evidence="5">
    <location>
        <begin position="144"/>
        <end position="169"/>
    </location>
</feature>
<evidence type="ECO:0000256" key="5">
    <source>
        <dbReference type="SAM" id="Phobius"/>
    </source>
</evidence>
<dbReference type="InterPro" id="IPR011701">
    <property type="entry name" value="MFS"/>
</dbReference>